<protein>
    <submittedName>
        <fullName evidence="4">Diguanylate cyclase</fullName>
    </submittedName>
</protein>
<reference evidence="4 5" key="1">
    <citation type="submission" date="2018-06" db="EMBL/GenBank/DDBJ databases">
        <title>Draft Whole-Genome Sequence of the purple photosynthetic bacterium Rhodospeudomonas palustris XCP.</title>
        <authorList>
            <person name="Rayyan A."/>
            <person name="Meyer T.E."/>
            <person name="Kyndt J.A."/>
        </authorList>
    </citation>
    <scope>NUCLEOTIDE SEQUENCE [LARGE SCALE GENOMIC DNA]</scope>
    <source>
        <strain evidence="4 5">XCP</strain>
    </source>
</reference>
<dbReference type="SMART" id="SM00267">
    <property type="entry name" value="GGDEF"/>
    <property type="match status" value="1"/>
</dbReference>
<feature type="domain" description="GGDEF" evidence="3">
    <location>
        <begin position="274"/>
        <end position="406"/>
    </location>
</feature>
<dbReference type="InterPro" id="IPR043128">
    <property type="entry name" value="Rev_trsase/Diguanyl_cyclase"/>
</dbReference>
<dbReference type="Pfam" id="PF12860">
    <property type="entry name" value="PAS_7"/>
    <property type="match status" value="1"/>
</dbReference>
<comment type="caution">
    <text evidence="4">The sequence shown here is derived from an EMBL/GenBank/DDBJ whole genome shotgun (WGS) entry which is preliminary data.</text>
</comment>
<dbReference type="Proteomes" id="UP000248134">
    <property type="component" value="Unassembled WGS sequence"/>
</dbReference>
<dbReference type="SUPFAM" id="SSF55073">
    <property type="entry name" value="Nucleotide cyclase"/>
    <property type="match status" value="1"/>
</dbReference>
<evidence type="ECO:0000259" key="3">
    <source>
        <dbReference type="PROSITE" id="PS50887"/>
    </source>
</evidence>
<dbReference type="OrthoDB" id="9814202at2"/>
<feature type="transmembrane region" description="Helical" evidence="1">
    <location>
        <begin position="12"/>
        <end position="35"/>
    </location>
</feature>
<name>A0A323UPC8_RHOPL</name>
<feature type="transmembrane region" description="Helical" evidence="1">
    <location>
        <begin position="47"/>
        <end position="68"/>
    </location>
</feature>
<organism evidence="4 5">
    <name type="scientific">Rhodopseudomonas palustris</name>
    <dbReference type="NCBI Taxonomy" id="1076"/>
    <lineage>
        <taxon>Bacteria</taxon>
        <taxon>Pseudomonadati</taxon>
        <taxon>Pseudomonadota</taxon>
        <taxon>Alphaproteobacteria</taxon>
        <taxon>Hyphomicrobiales</taxon>
        <taxon>Nitrobacteraceae</taxon>
        <taxon>Rhodopseudomonas</taxon>
    </lineage>
</organism>
<keyword evidence="1" id="KW-0812">Transmembrane</keyword>
<dbReference type="PANTHER" id="PTHR44757:SF2">
    <property type="entry name" value="BIOFILM ARCHITECTURE MAINTENANCE PROTEIN MBAA"/>
    <property type="match status" value="1"/>
</dbReference>
<dbReference type="CDD" id="cd01949">
    <property type="entry name" value="GGDEF"/>
    <property type="match status" value="1"/>
</dbReference>
<dbReference type="CDD" id="cd01948">
    <property type="entry name" value="EAL"/>
    <property type="match status" value="1"/>
</dbReference>
<dbReference type="InterPro" id="IPR000160">
    <property type="entry name" value="GGDEF_dom"/>
</dbReference>
<evidence type="ECO:0000256" key="1">
    <source>
        <dbReference type="SAM" id="Phobius"/>
    </source>
</evidence>
<evidence type="ECO:0000313" key="4">
    <source>
        <dbReference type="EMBL" id="PZA12956.1"/>
    </source>
</evidence>
<dbReference type="PROSITE" id="PS50883">
    <property type="entry name" value="EAL"/>
    <property type="match status" value="1"/>
</dbReference>
<dbReference type="Gene3D" id="3.30.70.270">
    <property type="match status" value="1"/>
</dbReference>
<dbReference type="NCBIfam" id="TIGR00254">
    <property type="entry name" value="GGDEF"/>
    <property type="match status" value="1"/>
</dbReference>
<dbReference type="RefSeq" id="WP_110785038.1">
    <property type="nucleotide sequence ID" value="NZ_QKQS01000008.1"/>
</dbReference>
<dbReference type="AlphaFoldDB" id="A0A323UPC8"/>
<accession>A0A323UPC8</accession>
<dbReference type="EMBL" id="QKQS01000008">
    <property type="protein sequence ID" value="PZA12956.1"/>
    <property type="molecule type" value="Genomic_DNA"/>
</dbReference>
<keyword evidence="1" id="KW-0472">Membrane</keyword>
<keyword evidence="1" id="KW-1133">Transmembrane helix</keyword>
<dbReference type="InterPro" id="IPR035919">
    <property type="entry name" value="EAL_sf"/>
</dbReference>
<dbReference type="PROSITE" id="PS50887">
    <property type="entry name" value="GGDEF"/>
    <property type="match status" value="1"/>
</dbReference>
<feature type="transmembrane region" description="Helical" evidence="1">
    <location>
        <begin position="80"/>
        <end position="103"/>
    </location>
</feature>
<dbReference type="PANTHER" id="PTHR44757">
    <property type="entry name" value="DIGUANYLATE CYCLASE DGCP"/>
    <property type="match status" value="1"/>
</dbReference>
<feature type="domain" description="EAL" evidence="2">
    <location>
        <begin position="415"/>
        <end position="664"/>
    </location>
</feature>
<evidence type="ECO:0000259" key="2">
    <source>
        <dbReference type="PROSITE" id="PS50883"/>
    </source>
</evidence>
<dbReference type="InterPro" id="IPR029787">
    <property type="entry name" value="Nucleotide_cyclase"/>
</dbReference>
<dbReference type="InterPro" id="IPR052155">
    <property type="entry name" value="Biofilm_reg_signaling"/>
</dbReference>
<dbReference type="Gene3D" id="3.20.20.450">
    <property type="entry name" value="EAL domain"/>
    <property type="match status" value="1"/>
</dbReference>
<sequence>MIEYLSTLEGHVWWMAALAAMLCLLGAAATCGGLRRIRIAGEHGRRSWIVATGCSVAAIAAGATALLLPLAAAEVTAMRTVALVLMAAAVAAMTALASIAIWLNSIARRSSHLTLAERDMVVNALVNDDTLGLNLFDAGGRLQLWNEAFLDLYAVPPGQLAVGQTLKEVRRILRAAGNEILAPSQLEELKIVAMNGGRAHAVVELRGGRHIRISLQGLPNGGWLSRHEDVSDRQQAEQRFAYLALHDIATGLPNRAAFNERIVKNLDLACSGNASFAVIKLGIDRFKEINDVFGQTTGDAVLAEMAHRLADVCHWGFLARPGGDEFSIVTSPDAAADSIEDVCRRLAELCDSEFDVDGHRIRVGATAGVSVYPRDGDDADTLVAHADVALYRAKSEQRGTVCLFEPAMDLQIREKRALQRELAVALEQRQFEIHYQPQATTSGDVIGFEALLRWRHPERGMVSPALFVPLAEETGQIGPIDEWVLRSVCAEAASWANPLAIAVNFSPLDFRRFDLPALILQILLETGLQASRLEVEITEGVLIEDFAGAIAILRKIKDLGVRVAMDDFGAGYSSLSYLQSFPFDKIKIDQAFTRKLETNPESAAIVEAILSLARTLKLPVIAEGVETEKQLAFLARAGCDEVQGYLIGRPQPIEHYRHHIGGEAASQPVLAKAG</sequence>
<evidence type="ECO:0000313" key="5">
    <source>
        <dbReference type="Proteomes" id="UP000248134"/>
    </source>
</evidence>
<gene>
    <name evidence="4" type="ORF">DNX69_05645</name>
</gene>
<dbReference type="SMART" id="SM00052">
    <property type="entry name" value="EAL"/>
    <property type="match status" value="1"/>
</dbReference>
<proteinExistence type="predicted"/>
<dbReference type="SUPFAM" id="SSF141868">
    <property type="entry name" value="EAL domain-like"/>
    <property type="match status" value="1"/>
</dbReference>
<dbReference type="Pfam" id="PF00563">
    <property type="entry name" value="EAL"/>
    <property type="match status" value="1"/>
</dbReference>
<dbReference type="InterPro" id="IPR001633">
    <property type="entry name" value="EAL_dom"/>
</dbReference>
<dbReference type="Pfam" id="PF00990">
    <property type="entry name" value="GGDEF"/>
    <property type="match status" value="1"/>
</dbReference>